<evidence type="ECO:0000256" key="10">
    <source>
        <dbReference type="ARBA" id="ARBA00009010"/>
    </source>
</evidence>
<evidence type="ECO:0000256" key="13">
    <source>
        <dbReference type="ARBA" id="ARBA00022824"/>
    </source>
</evidence>
<comment type="catalytic activity">
    <reaction evidence="7">
        <text>all-trans-retinol + hexadecanoyl-CoA = all-trans-retinyl hexadecanoate + CoA</text>
        <dbReference type="Rhea" id="RHEA:38175"/>
        <dbReference type="ChEBI" id="CHEBI:17336"/>
        <dbReference type="ChEBI" id="CHEBI:17616"/>
        <dbReference type="ChEBI" id="CHEBI:57287"/>
        <dbReference type="ChEBI" id="CHEBI:57379"/>
    </reaction>
    <physiologicalReaction direction="left-to-right" evidence="7">
        <dbReference type="Rhea" id="RHEA:38176"/>
    </physiologicalReaction>
</comment>
<feature type="region of interest" description="Disordered" evidence="31">
    <location>
        <begin position="1"/>
        <end position="57"/>
    </location>
</feature>
<comment type="catalytic activity">
    <reaction evidence="27">
        <text>1-(9Z-octadecenoyl)-glycerol + (9Z)-octadecenoyl-CoA = 1,2-di-(9Z-octadecenoyl)-glycerol + CoA</text>
        <dbReference type="Rhea" id="RHEA:37915"/>
        <dbReference type="ChEBI" id="CHEBI:52323"/>
        <dbReference type="ChEBI" id="CHEBI:57287"/>
        <dbReference type="ChEBI" id="CHEBI:57387"/>
        <dbReference type="ChEBI" id="CHEBI:75342"/>
    </reaction>
    <physiologicalReaction direction="left-to-right" evidence="27">
        <dbReference type="Rhea" id="RHEA:37916"/>
    </physiologicalReaction>
</comment>
<evidence type="ECO:0000256" key="4">
    <source>
        <dbReference type="ARBA" id="ARBA00001118"/>
    </source>
</evidence>
<keyword evidence="33" id="KW-1185">Reference proteome</keyword>
<dbReference type="InterPro" id="IPR027251">
    <property type="entry name" value="Diacylglycerol_acylTrfase1"/>
</dbReference>
<comment type="catalytic activity">
    <reaction evidence="28">
        <text>1,3-di-(9Z-octadecenoyl)-glycerol + (9Z)-octadecenoyl-CoA = 1,2,3-tri-(9Z-octadecenoyl)-glycerol + CoA</text>
        <dbReference type="Rhea" id="RHEA:38435"/>
        <dbReference type="ChEBI" id="CHEBI:53753"/>
        <dbReference type="ChEBI" id="CHEBI:57287"/>
        <dbReference type="ChEBI" id="CHEBI:57387"/>
        <dbReference type="ChEBI" id="CHEBI:75735"/>
    </reaction>
    <physiologicalReaction direction="left-to-right" evidence="28">
        <dbReference type="Rhea" id="RHEA:38436"/>
    </physiologicalReaction>
</comment>
<name>A0A915CC73_PARUN</name>
<evidence type="ECO:0000256" key="27">
    <source>
        <dbReference type="ARBA" id="ARBA00049168"/>
    </source>
</evidence>
<reference evidence="34" key="1">
    <citation type="submission" date="2022-11" db="UniProtKB">
        <authorList>
            <consortium name="WormBaseParasite"/>
        </authorList>
    </citation>
    <scope>IDENTIFICATION</scope>
</reference>
<evidence type="ECO:0000256" key="15">
    <source>
        <dbReference type="ARBA" id="ARBA00023136"/>
    </source>
</evidence>
<feature type="transmembrane region" description="Helical" evidence="32">
    <location>
        <begin position="131"/>
        <end position="148"/>
    </location>
</feature>
<feature type="transmembrane region" description="Helical" evidence="32">
    <location>
        <begin position="189"/>
        <end position="214"/>
    </location>
</feature>
<comment type="catalytic activity">
    <reaction evidence="5">
        <text>2-(9Z-octadecenoyl)-glycerol + hexadecanoyl-CoA = 1-hexadecanoyl-2-(9Z-octadecenoyl)-sn-glycerol + CoA</text>
        <dbReference type="Rhea" id="RHEA:38071"/>
        <dbReference type="ChEBI" id="CHEBI:57287"/>
        <dbReference type="ChEBI" id="CHEBI:57379"/>
        <dbReference type="ChEBI" id="CHEBI:73990"/>
        <dbReference type="ChEBI" id="CHEBI:75466"/>
    </reaction>
    <physiologicalReaction direction="left-to-right" evidence="5">
        <dbReference type="Rhea" id="RHEA:38072"/>
    </physiologicalReaction>
</comment>
<comment type="similarity">
    <text evidence="10 29">Belongs to the membrane-bound acyltransferase family. Sterol o-acyltransferase subfamily.</text>
</comment>
<dbReference type="GO" id="GO:0050252">
    <property type="term" value="F:retinol O-fatty-acyltransferase activity"/>
    <property type="evidence" value="ECO:0007669"/>
    <property type="project" value="UniProtKB-EC"/>
</dbReference>
<comment type="catalytic activity">
    <reaction evidence="1">
        <text>hexadecane-1,2-diol + hexadecanoyl-CoA = 2-hydroxyhexadecyl hexadecanoate + CoA</text>
        <dbReference type="Rhea" id="RHEA:38171"/>
        <dbReference type="ChEBI" id="CHEBI:57287"/>
        <dbReference type="ChEBI" id="CHEBI:57379"/>
        <dbReference type="ChEBI" id="CHEBI:75586"/>
        <dbReference type="ChEBI" id="CHEBI:75587"/>
    </reaction>
    <physiologicalReaction direction="left-to-right" evidence="1">
        <dbReference type="Rhea" id="RHEA:38172"/>
    </physiologicalReaction>
</comment>
<evidence type="ECO:0000256" key="7">
    <source>
        <dbReference type="ARBA" id="ARBA00001764"/>
    </source>
</evidence>
<comment type="catalytic activity">
    <reaction evidence="19">
        <text>1-O-(9Z-octadecyl)-3-(9Z-octadecenoyl)-glycerol + (9Z)-octadecenoyl-CoA = 1-O-(9Z-octadecenyl)-2,3-di-(9Z-octadecenoyl)glycerol + CoA</text>
        <dbReference type="Rhea" id="RHEA:55344"/>
        <dbReference type="ChEBI" id="CHEBI:57287"/>
        <dbReference type="ChEBI" id="CHEBI:57387"/>
        <dbReference type="ChEBI" id="CHEBI:138735"/>
        <dbReference type="ChEBI" id="CHEBI:197429"/>
    </reaction>
    <physiologicalReaction direction="left-to-right" evidence="19">
        <dbReference type="Rhea" id="RHEA:55345"/>
    </physiologicalReaction>
</comment>
<evidence type="ECO:0000256" key="28">
    <source>
        <dbReference type="ARBA" id="ARBA00049549"/>
    </source>
</evidence>
<keyword evidence="16 29" id="KW-0012">Acyltransferase</keyword>
<dbReference type="Pfam" id="PF03062">
    <property type="entry name" value="MBOAT"/>
    <property type="match status" value="1"/>
</dbReference>
<comment type="catalytic activity">
    <reaction evidence="2">
        <text>all-trans-retinol + an acyl-CoA = an all-trans-retinyl ester + CoA</text>
        <dbReference type="Rhea" id="RHEA:11488"/>
        <dbReference type="ChEBI" id="CHEBI:17336"/>
        <dbReference type="ChEBI" id="CHEBI:57287"/>
        <dbReference type="ChEBI" id="CHEBI:58342"/>
        <dbReference type="ChEBI" id="CHEBI:63410"/>
        <dbReference type="EC" id="2.3.1.76"/>
    </reaction>
    <physiologicalReaction direction="left-to-right" evidence="2">
        <dbReference type="Rhea" id="RHEA:11489"/>
    </physiologicalReaction>
</comment>
<evidence type="ECO:0000256" key="32">
    <source>
        <dbReference type="SAM" id="Phobius"/>
    </source>
</evidence>
<feature type="compositionally biased region" description="Low complexity" evidence="31">
    <location>
        <begin position="32"/>
        <end position="52"/>
    </location>
</feature>
<evidence type="ECO:0000256" key="26">
    <source>
        <dbReference type="ARBA" id="ARBA00048907"/>
    </source>
</evidence>
<evidence type="ECO:0000256" key="12">
    <source>
        <dbReference type="ARBA" id="ARBA00022692"/>
    </source>
</evidence>
<dbReference type="PANTHER" id="PTHR10408:SF7">
    <property type="entry name" value="DIACYLGLYCEROL O-ACYLTRANSFERASE 1"/>
    <property type="match status" value="1"/>
</dbReference>
<evidence type="ECO:0000256" key="8">
    <source>
        <dbReference type="ARBA" id="ARBA00004477"/>
    </source>
</evidence>
<organism evidence="33 34">
    <name type="scientific">Parascaris univalens</name>
    <name type="common">Nematode worm</name>
    <dbReference type="NCBI Taxonomy" id="6257"/>
    <lineage>
        <taxon>Eukaryota</taxon>
        <taxon>Metazoa</taxon>
        <taxon>Ecdysozoa</taxon>
        <taxon>Nematoda</taxon>
        <taxon>Chromadorea</taxon>
        <taxon>Rhabditida</taxon>
        <taxon>Spirurina</taxon>
        <taxon>Ascaridomorpha</taxon>
        <taxon>Ascaridoidea</taxon>
        <taxon>Ascarididae</taxon>
        <taxon>Parascaris</taxon>
    </lineage>
</organism>
<evidence type="ECO:0000256" key="9">
    <source>
        <dbReference type="ARBA" id="ARBA00005175"/>
    </source>
</evidence>
<comment type="catalytic activity">
    <reaction evidence="21">
        <text>2,3-di-(9Z)-octadecenoyl-sn-glycerol + (9Z)-octadecenoyl-CoA = 1,2,3-tri-(9Z-octadecenoyl)-glycerol + CoA</text>
        <dbReference type="Rhea" id="RHEA:38439"/>
        <dbReference type="ChEBI" id="CHEBI:53753"/>
        <dbReference type="ChEBI" id="CHEBI:57287"/>
        <dbReference type="ChEBI" id="CHEBI:57387"/>
        <dbReference type="ChEBI" id="CHEBI:75824"/>
    </reaction>
    <physiologicalReaction direction="left-to-right" evidence="21">
        <dbReference type="Rhea" id="RHEA:38440"/>
    </physiologicalReaction>
</comment>
<comment type="catalytic activity">
    <reaction evidence="18">
        <text>1,2-di-(9Z-octadecenoyl)-sn-glycerol + (9Z)-octadecenoyl-CoA = 1,2,3-tri-(9Z-octadecenoyl)-glycerol + CoA</text>
        <dbReference type="Rhea" id="RHEA:38219"/>
        <dbReference type="ChEBI" id="CHEBI:52333"/>
        <dbReference type="ChEBI" id="CHEBI:53753"/>
        <dbReference type="ChEBI" id="CHEBI:57287"/>
        <dbReference type="ChEBI" id="CHEBI:57387"/>
    </reaction>
    <physiologicalReaction direction="left-to-right" evidence="18">
        <dbReference type="Rhea" id="RHEA:38220"/>
    </physiologicalReaction>
</comment>
<evidence type="ECO:0000256" key="25">
    <source>
        <dbReference type="ARBA" id="ARBA00048728"/>
    </source>
</evidence>
<dbReference type="GO" id="GO:0004144">
    <property type="term" value="F:diacylglycerol O-acyltransferase activity"/>
    <property type="evidence" value="ECO:0007669"/>
    <property type="project" value="UniProtKB-EC"/>
</dbReference>
<dbReference type="InterPro" id="IPR014371">
    <property type="entry name" value="Oat_ACAT_DAG_ARE"/>
</dbReference>
<dbReference type="Proteomes" id="UP000887569">
    <property type="component" value="Unplaced"/>
</dbReference>
<evidence type="ECO:0000256" key="18">
    <source>
        <dbReference type="ARBA" id="ARBA00047367"/>
    </source>
</evidence>
<keyword evidence="13 29" id="KW-0256">Endoplasmic reticulum</keyword>
<evidence type="ECO:0000256" key="30">
    <source>
        <dbReference type="PIRSR" id="PIRSR000439-1"/>
    </source>
</evidence>
<dbReference type="GO" id="GO:0019432">
    <property type="term" value="P:triglyceride biosynthetic process"/>
    <property type="evidence" value="ECO:0007669"/>
    <property type="project" value="InterPro"/>
</dbReference>
<keyword evidence="15 29" id="KW-0472">Membrane</keyword>
<feature type="transmembrane region" description="Helical" evidence="32">
    <location>
        <begin position="449"/>
        <end position="467"/>
    </location>
</feature>
<comment type="catalytic activity">
    <reaction evidence="23">
        <text>1-octadecanoyl-2-(5Z,8Z,11Z,14Z-eicosatetraenoyl)-sn-glycerol + (9Z)-octadecenoyl-CoA = 1-octadecanoyl-2-(5Z,8Z,11Z,14Z)-eicosatetraenoyl-3-(9Z)-octadecenoyl-sn-glycerol + CoA</text>
        <dbReference type="Rhea" id="RHEA:38307"/>
        <dbReference type="ChEBI" id="CHEBI:57287"/>
        <dbReference type="ChEBI" id="CHEBI:57387"/>
        <dbReference type="ChEBI" id="CHEBI:75728"/>
        <dbReference type="ChEBI" id="CHEBI:75729"/>
    </reaction>
    <physiologicalReaction direction="left-to-right" evidence="23">
        <dbReference type="Rhea" id="RHEA:38308"/>
    </physiologicalReaction>
</comment>
<evidence type="ECO:0000256" key="6">
    <source>
        <dbReference type="ARBA" id="ARBA00001349"/>
    </source>
</evidence>
<comment type="pathway">
    <text evidence="9">Lipid metabolism; glycerolipid metabolism.</text>
</comment>
<comment type="catalytic activity">
    <reaction evidence="25">
        <text>1,2-di-(9Z-octadecenoyl)-glycerol + (9Z)-octadecenoate + H(+) = 1,2,3-tri-(9Z-octadecenoyl)-glycerol + H2O</text>
        <dbReference type="Rhea" id="RHEA:38379"/>
        <dbReference type="ChEBI" id="CHEBI:15377"/>
        <dbReference type="ChEBI" id="CHEBI:15378"/>
        <dbReference type="ChEBI" id="CHEBI:30823"/>
        <dbReference type="ChEBI" id="CHEBI:52323"/>
        <dbReference type="ChEBI" id="CHEBI:53753"/>
    </reaction>
    <physiologicalReaction direction="left-to-right" evidence="25">
        <dbReference type="Rhea" id="RHEA:38380"/>
    </physiologicalReaction>
</comment>
<evidence type="ECO:0000313" key="34">
    <source>
        <dbReference type="WBParaSite" id="PgR125_g007_t01"/>
    </source>
</evidence>
<comment type="catalytic activity">
    <reaction evidence="22">
        <text>2-(9Z-octadecenoyl)-glycerol + (9Z)-octadecenoyl-CoA = 1,2-di-(9Z-octadecenoyl)-sn-glycerol + CoA</text>
        <dbReference type="Rhea" id="RHEA:37911"/>
        <dbReference type="ChEBI" id="CHEBI:52333"/>
        <dbReference type="ChEBI" id="CHEBI:57287"/>
        <dbReference type="ChEBI" id="CHEBI:57387"/>
        <dbReference type="ChEBI" id="CHEBI:73990"/>
    </reaction>
    <physiologicalReaction direction="left-to-right" evidence="22">
        <dbReference type="Rhea" id="RHEA:37912"/>
    </physiologicalReaction>
</comment>
<proteinExistence type="inferred from homology"/>
<evidence type="ECO:0000256" key="3">
    <source>
        <dbReference type="ARBA" id="ARBA00000895"/>
    </source>
</evidence>
<keyword evidence="14 32" id="KW-1133">Transmembrane helix</keyword>
<comment type="catalytic activity">
    <reaction evidence="20">
        <text>1-O-(9Z-octadecenyl)-glycerol + (9Z)-octadecenoyl-CoA = 1-O-(9Z-octadecyl)-3-(9Z-octadecenoyl)-glycerol + CoA</text>
        <dbReference type="Rhea" id="RHEA:55340"/>
        <dbReference type="ChEBI" id="CHEBI:34116"/>
        <dbReference type="ChEBI" id="CHEBI:57287"/>
        <dbReference type="ChEBI" id="CHEBI:57387"/>
        <dbReference type="ChEBI" id="CHEBI:197429"/>
    </reaction>
    <physiologicalReaction direction="left-to-right" evidence="20">
        <dbReference type="Rhea" id="RHEA:55341"/>
    </physiologicalReaction>
</comment>
<keyword evidence="12 32" id="KW-0812">Transmembrane</keyword>
<evidence type="ECO:0000256" key="23">
    <source>
        <dbReference type="ARBA" id="ARBA00048614"/>
    </source>
</evidence>
<evidence type="ECO:0000256" key="21">
    <source>
        <dbReference type="ARBA" id="ARBA00048096"/>
    </source>
</evidence>
<dbReference type="PIRSF" id="PIRSF500231">
    <property type="entry name" value="Oat_dag"/>
    <property type="match status" value="1"/>
</dbReference>
<dbReference type="WBParaSite" id="PgR125_g007_t01">
    <property type="protein sequence ID" value="PgR125_g007_t01"/>
    <property type="gene ID" value="PgR125_g007"/>
</dbReference>
<sequence length="490" mass="56286">GQTMRMPTSRNTSLEPGEFLRRRTSSTSAVLGRARTTSTASAVSTATGSSSSPLHVKKSPIDQPVHVAQDSLFSSTSGWTNFRGFFNLAILLLFVSNGRVALENLIKYGILISPIDWICFISTDPWNWPNLAMVILSNVGILIVYSMEKILAKGWLNDKIAVCFYVCLFTVHICAPVIVTLLLEGNPLYSTFALSVYVVLFLKLISYVHVNYWCRSARALKRDSDFEIHRNIPITYPSNLTLENLYYFIFAPTLCYELRFPRSPGRRKTFMIKRTAELACLSFIIVALSQQWVIPLLRNSVEPFSTMNISRCIERILKLAIPNHVIWLICFYTIFHSFLNLVAELLRFADRQFYLDFWNAETISYFWQTWNIPVHRWALRHVYIPMVRNGFSKTSASVVVFFISAFFHEYLVSIPLHMFRLWAYYAMMAQIPLTYLTDKILKGGRPGNIVMWLSLILGQPMTILMYVHDWYIMHYPHGAPNGTLLNTGNN</sequence>
<evidence type="ECO:0000256" key="31">
    <source>
        <dbReference type="SAM" id="MobiDB-lite"/>
    </source>
</evidence>
<dbReference type="AlphaFoldDB" id="A0A915CC73"/>
<feature type="transmembrane region" description="Helical" evidence="32">
    <location>
        <begin position="276"/>
        <end position="294"/>
    </location>
</feature>
<comment type="catalytic activity">
    <reaction evidence="4">
        <text>hexadecane-1,2-diol + 2 hexadecanoyl-CoA = 1,2-O,O-dihexadecanoyl-1,2-hexadecanediol + 2 CoA</text>
        <dbReference type="Rhea" id="RHEA:38211"/>
        <dbReference type="ChEBI" id="CHEBI:57287"/>
        <dbReference type="ChEBI" id="CHEBI:57379"/>
        <dbReference type="ChEBI" id="CHEBI:75586"/>
        <dbReference type="ChEBI" id="CHEBI:75608"/>
    </reaction>
    <physiologicalReaction direction="left-to-right" evidence="4">
        <dbReference type="Rhea" id="RHEA:38212"/>
    </physiologicalReaction>
</comment>
<dbReference type="InterPro" id="IPR004299">
    <property type="entry name" value="MBOAT_fam"/>
</dbReference>
<feature type="compositionally biased region" description="Polar residues" evidence="31">
    <location>
        <begin position="1"/>
        <end position="14"/>
    </location>
</feature>
<evidence type="ECO:0000256" key="24">
    <source>
        <dbReference type="ARBA" id="ARBA00048634"/>
    </source>
</evidence>
<comment type="catalytic activity">
    <reaction evidence="3">
        <text>13-cis-retinol + hexadecanoyl-CoA = 13-cis-retinyl hexadecanoate + CoA</text>
        <dbReference type="Rhea" id="RHEA:55296"/>
        <dbReference type="ChEBI" id="CHEBI:45479"/>
        <dbReference type="ChEBI" id="CHEBI:57287"/>
        <dbReference type="ChEBI" id="CHEBI:57379"/>
        <dbReference type="ChEBI" id="CHEBI:138722"/>
    </reaction>
    <physiologicalReaction direction="left-to-right" evidence="3">
        <dbReference type="Rhea" id="RHEA:55297"/>
    </physiologicalReaction>
</comment>
<evidence type="ECO:0000256" key="1">
    <source>
        <dbReference type="ARBA" id="ARBA00000174"/>
    </source>
</evidence>
<feature type="transmembrane region" description="Helical" evidence="32">
    <location>
        <begin position="160"/>
        <end position="183"/>
    </location>
</feature>
<evidence type="ECO:0000256" key="11">
    <source>
        <dbReference type="ARBA" id="ARBA00022679"/>
    </source>
</evidence>
<comment type="subunit">
    <text evidence="17">Homodimer or homotetramer; both forms have similar enzymatic activities.</text>
</comment>
<accession>A0A915CC73</accession>
<comment type="catalytic activity">
    <reaction evidence="26">
        <text>hexadecan-1-ol + hexadecanoyl-CoA = hexadecyl hexadecanoate + CoA</text>
        <dbReference type="Rhea" id="RHEA:38167"/>
        <dbReference type="ChEBI" id="CHEBI:16125"/>
        <dbReference type="ChEBI" id="CHEBI:57287"/>
        <dbReference type="ChEBI" id="CHEBI:57379"/>
        <dbReference type="ChEBI" id="CHEBI:75584"/>
    </reaction>
    <physiologicalReaction direction="left-to-right" evidence="26">
        <dbReference type="Rhea" id="RHEA:38168"/>
    </physiologicalReaction>
</comment>
<feature type="transmembrane region" description="Helical" evidence="32">
    <location>
        <begin position="84"/>
        <end position="102"/>
    </location>
</feature>
<evidence type="ECO:0000256" key="22">
    <source>
        <dbReference type="ARBA" id="ARBA00048135"/>
    </source>
</evidence>
<evidence type="ECO:0000256" key="20">
    <source>
        <dbReference type="ARBA" id="ARBA00047807"/>
    </source>
</evidence>
<dbReference type="GO" id="GO:0005789">
    <property type="term" value="C:endoplasmic reticulum membrane"/>
    <property type="evidence" value="ECO:0007669"/>
    <property type="project" value="UniProtKB-SubCell"/>
</dbReference>
<evidence type="ECO:0000256" key="14">
    <source>
        <dbReference type="ARBA" id="ARBA00022989"/>
    </source>
</evidence>
<dbReference type="PIRSF" id="PIRSF000439">
    <property type="entry name" value="Oat_ACAT_DAG_ARE"/>
    <property type="match status" value="1"/>
</dbReference>
<protein>
    <recommendedName>
        <fullName evidence="29">O-acyltransferase</fullName>
    </recommendedName>
</protein>
<dbReference type="PANTHER" id="PTHR10408">
    <property type="entry name" value="STEROL O-ACYLTRANSFERASE"/>
    <property type="match status" value="1"/>
</dbReference>
<evidence type="ECO:0000256" key="16">
    <source>
        <dbReference type="ARBA" id="ARBA00023315"/>
    </source>
</evidence>
<evidence type="ECO:0000256" key="5">
    <source>
        <dbReference type="ARBA" id="ARBA00001313"/>
    </source>
</evidence>
<evidence type="ECO:0000256" key="19">
    <source>
        <dbReference type="ARBA" id="ARBA00047609"/>
    </source>
</evidence>
<comment type="subcellular location">
    <subcellularLocation>
        <location evidence="8 29">Endoplasmic reticulum membrane</location>
        <topology evidence="8 29">Multi-pass membrane protein</topology>
    </subcellularLocation>
</comment>
<evidence type="ECO:0000313" key="33">
    <source>
        <dbReference type="Proteomes" id="UP000887569"/>
    </source>
</evidence>
<keyword evidence="11 29" id="KW-0808">Transferase</keyword>
<evidence type="ECO:0000256" key="29">
    <source>
        <dbReference type="PIRNR" id="PIRNR000439"/>
    </source>
</evidence>
<evidence type="ECO:0000256" key="17">
    <source>
        <dbReference type="ARBA" id="ARBA00023610"/>
    </source>
</evidence>
<feature type="active site" evidence="30">
    <location>
        <position position="408"/>
    </location>
</feature>
<comment type="catalytic activity">
    <reaction evidence="6">
        <text>1,2-di-(9Z-octadecenoyl)-sn-glycerol + hexadecanoyl-CoA = 1,2-di-(9Z)-octadecenoyl-3-hexadecanoyl-sn-glycerol + CoA</text>
        <dbReference type="Rhea" id="RHEA:38163"/>
        <dbReference type="ChEBI" id="CHEBI:52333"/>
        <dbReference type="ChEBI" id="CHEBI:57287"/>
        <dbReference type="ChEBI" id="CHEBI:57379"/>
        <dbReference type="ChEBI" id="CHEBI:75583"/>
    </reaction>
    <physiologicalReaction direction="left-to-right" evidence="6">
        <dbReference type="Rhea" id="RHEA:38164"/>
    </physiologicalReaction>
</comment>
<evidence type="ECO:0000256" key="2">
    <source>
        <dbReference type="ARBA" id="ARBA00000633"/>
    </source>
</evidence>
<feature type="transmembrane region" description="Helical" evidence="32">
    <location>
        <begin position="325"/>
        <end position="343"/>
    </location>
</feature>
<comment type="catalytic activity">
    <reaction evidence="24">
        <text>an acyl-CoA + a 1,2-diacyl-sn-glycerol = a triacyl-sn-glycerol + CoA</text>
        <dbReference type="Rhea" id="RHEA:10868"/>
        <dbReference type="ChEBI" id="CHEBI:17815"/>
        <dbReference type="ChEBI" id="CHEBI:57287"/>
        <dbReference type="ChEBI" id="CHEBI:58342"/>
        <dbReference type="ChEBI" id="CHEBI:64615"/>
        <dbReference type="EC" id="2.3.1.20"/>
    </reaction>
    <physiologicalReaction direction="left-to-right" evidence="24">
        <dbReference type="Rhea" id="RHEA:10869"/>
    </physiologicalReaction>
</comment>